<keyword evidence="3" id="KW-1185">Reference proteome</keyword>
<feature type="compositionally biased region" description="Polar residues" evidence="1">
    <location>
        <begin position="1"/>
        <end position="20"/>
    </location>
</feature>
<name>A0ABT4A490_9BACT</name>
<protein>
    <submittedName>
        <fullName evidence="2">Uncharacterized protein</fullName>
    </submittedName>
</protein>
<evidence type="ECO:0000313" key="3">
    <source>
        <dbReference type="Proteomes" id="UP001207654"/>
    </source>
</evidence>
<accession>A0ABT4A490</accession>
<proteinExistence type="predicted"/>
<evidence type="ECO:0000313" key="2">
    <source>
        <dbReference type="EMBL" id="MCY1076460.1"/>
    </source>
</evidence>
<dbReference type="Proteomes" id="UP001207654">
    <property type="component" value="Unassembled WGS sequence"/>
</dbReference>
<dbReference type="RefSeq" id="WP_267535348.1">
    <property type="nucleotide sequence ID" value="NZ_JAPNKA010000001.1"/>
</dbReference>
<evidence type="ECO:0000256" key="1">
    <source>
        <dbReference type="SAM" id="MobiDB-lite"/>
    </source>
</evidence>
<gene>
    <name evidence="2" type="ORF">OV287_18445</name>
</gene>
<feature type="region of interest" description="Disordered" evidence="1">
    <location>
        <begin position="1"/>
        <end position="29"/>
    </location>
</feature>
<reference evidence="2 3" key="1">
    <citation type="submission" date="2022-11" db="EMBL/GenBank/DDBJ databases">
        <title>Minimal conservation of predation-associated metabolite biosynthetic gene clusters underscores biosynthetic potential of Myxococcota including descriptions for ten novel species: Archangium lansinium sp. nov., Myxococcus landrumus sp. nov., Nannocystis bai.</title>
        <authorList>
            <person name="Ahearne A."/>
            <person name="Stevens C."/>
            <person name="Phillips K."/>
        </authorList>
    </citation>
    <scope>NUCLEOTIDE SEQUENCE [LARGE SCALE GENOMIC DNA]</scope>
    <source>
        <strain evidence="2 3">MIWBW</strain>
    </source>
</reference>
<dbReference type="EMBL" id="JAPNKA010000001">
    <property type="protein sequence ID" value="MCY1076460.1"/>
    <property type="molecule type" value="Genomic_DNA"/>
</dbReference>
<comment type="caution">
    <text evidence="2">The sequence shown here is derived from an EMBL/GenBank/DDBJ whole genome shotgun (WGS) entry which is preliminary data.</text>
</comment>
<sequence length="376" mass="36107">MTTPVAANRPSLQRSNSAPVSSPIERPALTRMNSAPQLTSTPQLNNQDILEPAGKASSAASKASLLGNYVQNATDVAHANGAAGAFGKLKTGGGLAAGVVGIGANAAGLANAIKNGEGGQAISDSALLLGKSVLNTVKGGLDVAAMIQSGKEFKNLKGAAEAALGASGQVGKNIASKVAESVLSGKPLRDVDVLGSLAGSKGAGASIGTTLKQGAADALRPLGGEKLAGKLEGGIAKAGQQVAAGGAAGFKTADAAIDAAKGAEAVAKLGAKGASTAAKAAGRFAPGVNIGIAALDTAMAAKTIADPKASVASKVTSGITAAGSIVAATNIPIVSQVGAAVSTASSVAGAVVENFGAIKEGAKKVGEGIKNFFSGW</sequence>
<organism evidence="2 3">
    <name type="scientific">Archangium lansingense</name>
    <dbReference type="NCBI Taxonomy" id="2995310"/>
    <lineage>
        <taxon>Bacteria</taxon>
        <taxon>Pseudomonadati</taxon>
        <taxon>Myxococcota</taxon>
        <taxon>Myxococcia</taxon>
        <taxon>Myxococcales</taxon>
        <taxon>Cystobacterineae</taxon>
        <taxon>Archangiaceae</taxon>
        <taxon>Archangium</taxon>
    </lineage>
</organism>